<evidence type="ECO:0000256" key="15">
    <source>
        <dbReference type="ARBA" id="ARBA00023056"/>
    </source>
</evidence>
<dbReference type="EMBL" id="BMHA01000010">
    <property type="protein sequence ID" value="GGI07978.1"/>
    <property type="molecule type" value="Genomic_DNA"/>
</dbReference>
<keyword evidence="9" id="KW-0321">Glycogen metabolism</keyword>
<sequence>MSSSTGQHGDELDEQWYRDAVIYSCHVRSFQDSNGDGFGDFKGLTQRLDYLQDLGITAIWLLPFYPSPLRDDGYDIADYTSIHPDYGTMRQFKRFVKEAHARGLKVITELVINHTSDQHPWFQRAVRSPAGSRWRDWYVWEDTPERYPDVRIIFQDFETSNWTWHPEAGQYYWHRFYSHQPDLNFDNPEVREAVKEALDFWADIGVDGFRLDAIPYLYERDETNGENLPETHAYLKELRAHLDEHWPGRMFLAEANQWPEDAAAYFGDGDECHMNFHFPLMPRLYMGVSQEDRFPVLDILDQTPEIPDNTQWALFLRNHDELTLEMVTDEERDFMYRAYAHDPRMRINLGIRRRLAPLLGNDRRLIELMNSLLMSMPGTPVLYYGDEIGMGDNIWLGDRNGVRTPMQWSADRNAGFSDANPQRLYLPAVIDPEYHYETINVESQQENPASLLWWMKRLIALRQRHHHVFGRGAIDFVNPDNPKVLAYVRRWSPPGSTDAADEQRVLVVANLSRNAQAAQLPLQEFQGLSLVEMFGRTAFPPVTDTPYTLTLGPYQFYWFSLERAPSRLSLSNMREYAGARTVESDPEPPEVTVGGEWRALLRGRGRERLEAVLPDILLRQRWFGGKARAIQGVAIEDVAPIGRGEDADLHLLVARVDYAEGEPERYVVALGFATGEEAGRLAAVAPNAVLATVRGRGQRAQSGVLFDALHDETAGRLLLDTIARNRKYRTSAGELVGRRETRLTDVAELTPRVLRGEQSNTSIIFGDRYLMKVLRRLDAGESPDVEIGRYLTGRLDHVPELLGTIDHQSKSDRANATLAVLQRFVPNEGDAWVFTLDELERFAERALTDPPDTGRELPDGHPAFELARSPLPETAHDVIGPFLDATILLGRRTAELHCALASSDDPAFAPEPFSTLYQRSLYQSMRNALRRGLQQARKAADTVEDPGTRERIVALAEREGEILERLRVLSRTRIETMRIRTHGDYHLGQVLWTGRDFVIIDFEGEPSRPLGERRLKRSPLRDVAGMLRSYQYATDSALRFQVERGAVTPDRHGYEELRGWLSYWHRWVSAAFLNGYLDGAAGQPFLPDDPEHTGILLDAFLLEKAVYELGYELNNRPEWVDIPLRGIADVLGD</sequence>
<dbReference type="EC" id="2.7.1.175" evidence="6"/>
<dbReference type="Gene3D" id="3.20.20.80">
    <property type="entry name" value="Glycosidases"/>
    <property type="match status" value="1"/>
</dbReference>
<dbReference type="InterPro" id="IPR045857">
    <property type="entry name" value="O16G_dom_2"/>
</dbReference>
<evidence type="ECO:0000256" key="6">
    <source>
        <dbReference type="ARBA" id="ARBA00011962"/>
    </source>
</evidence>
<dbReference type="InterPro" id="IPR012810">
    <property type="entry name" value="TreS/a-amylase_N"/>
</dbReference>
<dbReference type="CDD" id="cd11334">
    <property type="entry name" value="AmyAc_TreS"/>
    <property type="match status" value="1"/>
</dbReference>
<comment type="catalytic activity">
    <reaction evidence="19">
        <text>D-maltose + ATP = alpha-maltose 1-phosphate + ADP + H(+)</text>
        <dbReference type="Rhea" id="RHEA:31915"/>
        <dbReference type="ChEBI" id="CHEBI:15378"/>
        <dbReference type="ChEBI" id="CHEBI:17306"/>
        <dbReference type="ChEBI" id="CHEBI:30616"/>
        <dbReference type="ChEBI" id="CHEBI:63576"/>
        <dbReference type="ChEBI" id="CHEBI:456216"/>
        <dbReference type="EC" id="2.7.1.175"/>
    </reaction>
</comment>
<dbReference type="InterPro" id="IPR011009">
    <property type="entry name" value="Kinase-like_dom_sf"/>
</dbReference>
<evidence type="ECO:0000313" key="22">
    <source>
        <dbReference type="Proteomes" id="UP000650511"/>
    </source>
</evidence>
<evidence type="ECO:0000256" key="19">
    <source>
        <dbReference type="ARBA" id="ARBA00049067"/>
    </source>
</evidence>
<feature type="domain" description="Glycosyl hydrolase family 13 catalytic" evidence="20">
    <location>
        <begin position="24"/>
        <end position="423"/>
    </location>
</feature>
<dbReference type="SUPFAM" id="SSF56112">
    <property type="entry name" value="Protein kinase-like (PK-like)"/>
    <property type="match status" value="1"/>
</dbReference>
<evidence type="ECO:0000259" key="20">
    <source>
        <dbReference type="SMART" id="SM00642"/>
    </source>
</evidence>
<dbReference type="GO" id="GO:0005524">
    <property type="term" value="F:ATP binding"/>
    <property type="evidence" value="ECO:0007669"/>
    <property type="project" value="UniProtKB-KW"/>
</dbReference>
<evidence type="ECO:0000256" key="7">
    <source>
        <dbReference type="ARBA" id="ARBA00012619"/>
    </source>
</evidence>
<dbReference type="Gene3D" id="3.90.1200.10">
    <property type="match status" value="1"/>
</dbReference>
<evidence type="ECO:0000256" key="11">
    <source>
        <dbReference type="ARBA" id="ARBA00022723"/>
    </source>
</evidence>
<evidence type="ECO:0000256" key="17">
    <source>
        <dbReference type="ARBA" id="ARBA00031251"/>
    </source>
</evidence>
<dbReference type="AlphaFoldDB" id="A0A8J3A9R7"/>
<dbReference type="PANTHER" id="PTHR10357:SF219">
    <property type="entry name" value="MALTOSE ALPHA-D-GLUCOSYLTRANSFERASE"/>
    <property type="match status" value="1"/>
</dbReference>
<dbReference type="Pfam" id="PF16657">
    <property type="entry name" value="Malt_amylase_C"/>
    <property type="match status" value="1"/>
</dbReference>
<dbReference type="InterPro" id="IPR017853">
    <property type="entry name" value="GH"/>
</dbReference>
<evidence type="ECO:0000256" key="5">
    <source>
        <dbReference type="ARBA" id="ARBA00011245"/>
    </source>
</evidence>
<dbReference type="FunFam" id="3.20.20.80:FF:000055">
    <property type="entry name" value="Trehalose synthase"/>
    <property type="match status" value="1"/>
</dbReference>
<evidence type="ECO:0000256" key="14">
    <source>
        <dbReference type="ARBA" id="ARBA00022840"/>
    </source>
</evidence>
<organism evidence="21 22">
    <name type="scientific">Egicoccus halophilus</name>
    <dbReference type="NCBI Taxonomy" id="1670830"/>
    <lineage>
        <taxon>Bacteria</taxon>
        <taxon>Bacillati</taxon>
        <taxon>Actinomycetota</taxon>
        <taxon>Nitriliruptoria</taxon>
        <taxon>Egicoccales</taxon>
        <taxon>Egicoccaceae</taxon>
        <taxon>Egicoccus</taxon>
    </lineage>
</organism>
<evidence type="ECO:0000256" key="12">
    <source>
        <dbReference type="ARBA" id="ARBA00022741"/>
    </source>
</evidence>
<comment type="pathway">
    <text evidence="2">Glycan biosynthesis; glycogen biosynthesis.</text>
</comment>
<comment type="subunit">
    <text evidence="5">Monomer.</text>
</comment>
<keyword evidence="16" id="KW-0413">Isomerase</keyword>
<dbReference type="Gene3D" id="3.90.400.10">
    <property type="entry name" value="Oligo-1,6-glucosidase, Domain 2"/>
    <property type="match status" value="1"/>
</dbReference>
<dbReference type="Pfam" id="PF00128">
    <property type="entry name" value="Alpha-amylase"/>
    <property type="match status" value="2"/>
</dbReference>
<keyword evidence="11" id="KW-0479">Metal-binding</keyword>
<evidence type="ECO:0000313" key="21">
    <source>
        <dbReference type="EMBL" id="GGI07978.1"/>
    </source>
</evidence>
<evidence type="ECO:0000256" key="10">
    <source>
        <dbReference type="ARBA" id="ARBA00022679"/>
    </source>
</evidence>
<dbReference type="InterPro" id="IPR013780">
    <property type="entry name" value="Glyco_hydro_b"/>
</dbReference>
<keyword evidence="13" id="KW-0106">Calcium</keyword>
<evidence type="ECO:0000256" key="13">
    <source>
        <dbReference type="ARBA" id="ARBA00022837"/>
    </source>
</evidence>
<keyword evidence="22" id="KW-1185">Reference proteome</keyword>
<dbReference type="SUPFAM" id="SSF51445">
    <property type="entry name" value="(Trans)glycosidases"/>
    <property type="match status" value="1"/>
</dbReference>
<dbReference type="InterPro" id="IPR032091">
    <property type="entry name" value="Malt_amylase-like_C"/>
</dbReference>
<dbReference type="InterPro" id="IPR040999">
    <property type="entry name" value="Mak_N_cap"/>
</dbReference>
<dbReference type="InterPro" id="IPR006047">
    <property type="entry name" value="GH13_cat_dom"/>
</dbReference>
<dbReference type="UniPathway" id="UPA00164"/>
<comment type="similarity">
    <text evidence="3">Belongs to the glycosyl hydrolase 13 family. TreS subfamily.</text>
</comment>
<evidence type="ECO:0000256" key="3">
    <source>
        <dbReference type="ARBA" id="ARBA00005496"/>
    </source>
</evidence>
<dbReference type="Gene3D" id="2.60.40.1180">
    <property type="entry name" value="Golgi alpha-mannosidase II"/>
    <property type="match status" value="1"/>
</dbReference>
<keyword evidence="15" id="KW-0320">Glycogen biosynthesis</keyword>
<dbReference type="PANTHER" id="PTHR10357">
    <property type="entry name" value="ALPHA-AMYLASE FAMILY MEMBER"/>
    <property type="match status" value="1"/>
</dbReference>
<dbReference type="OrthoDB" id="9043248at2"/>
<comment type="caution">
    <text evidence="21">The sequence shown here is derived from an EMBL/GenBank/DDBJ whole genome shotgun (WGS) entry which is preliminary data.</text>
</comment>
<dbReference type="EC" id="5.4.99.16" evidence="7"/>
<dbReference type="GO" id="GO:0046872">
    <property type="term" value="F:metal ion binding"/>
    <property type="evidence" value="ECO:0007669"/>
    <property type="project" value="UniProtKB-KW"/>
</dbReference>
<evidence type="ECO:0000256" key="8">
    <source>
        <dbReference type="ARBA" id="ARBA00013882"/>
    </source>
</evidence>
<evidence type="ECO:0000256" key="1">
    <source>
        <dbReference type="ARBA" id="ARBA00001595"/>
    </source>
</evidence>
<dbReference type="InterPro" id="IPR012811">
    <property type="entry name" value="TreS_maltokin_C_dom"/>
</dbReference>
<dbReference type="Proteomes" id="UP000650511">
    <property type="component" value="Unassembled WGS sequence"/>
</dbReference>
<dbReference type="GO" id="GO:0016740">
    <property type="term" value="F:transferase activity"/>
    <property type="evidence" value="ECO:0007669"/>
    <property type="project" value="UniProtKB-KW"/>
</dbReference>
<evidence type="ECO:0000256" key="16">
    <source>
        <dbReference type="ARBA" id="ARBA00023235"/>
    </source>
</evidence>
<dbReference type="GO" id="GO:0005978">
    <property type="term" value="P:glycogen biosynthetic process"/>
    <property type="evidence" value="ECO:0007669"/>
    <property type="project" value="UniProtKB-UniPathway"/>
</dbReference>
<keyword evidence="9" id="KW-0119">Carbohydrate metabolism</keyword>
<dbReference type="SUPFAM" id="SSF51011">
    <property type="entry name" value="Glycosyl hydrolase domain"/>
    <property type="match status" value="1"/>
</dbReference>
<evidence type="ECO:0000256" key="4">
    <source>
        <dbReference type="ARBA" id="ARBA00006219"/>
    </source>
</evidence>
<accession>A0A8J3A9R7</accession>
<dbReference type="NCBIfam" id="TIGR02456">
    <property type="entry name" value="treS_nterm"/>
    <property type="match status" value="1"/>
</dbReference>
<dbReference type="NCBIfam" id="TIGR02457">
    <property type="entry name" value="TreS_Cterm"/>
    <property type="match status" value="1"/>
</dbReference>
<reference evidence="21" key="1">
    <citation type="journal article" date="2014" name="Int. J. Syst. Evol. Microbiol.">
        <title>Complete genome sequence of Corynebacterium casei LMG S-19264T (=DSM 44701T), isolated from a smear-ripened cheese.</title>
        <authorList>
            <consortium name="US DOE Joint Genome Institute (JGI-PGF)"/>
            <person name="Walter F."/>
            <person name="Albersmeier A."/>
            <person name="Kalinowski J."/>
            <person name="Ruckert C."/>
        </authorList>
    </citation>
    <scope>NUCLEOTIDE SEQUENCE</scope>
    <source>
        <strain evidence="21">CGMCC 1.14988</strain>
    </source>
</reference>
<keyword evidence="12" id="KW-0547">Nucleotide-binding</keyword>
<reference evidence="21" key="2">
    <citation type="submission" date="2020-09" db="EMBL/GenBank/DDBJ databases">
        <authorList>
            <person name="Sun Q."/>
            <person name="Zhou Y."/>
        </authorList>
    </citation>
    <scope>NUCLEOTIDE SEQUENCE</scope>
    <source>
        <strain evidence="21">CGMCC 1.14988</strain>
    </source>
</reference>
<dbReference type="GO" id="GO:0047471">
    <property type="term" value="F:maltose alpha-D-glucosyltransferase activity"/>
    <property type="evidence" value="ECO:0007669"/>
    <property type="project" value="UniProtKB-EC"/>
</dbReference>
<dbReference type="Pfam" id="PF18085">
    <property type="entry name" value="Mak_N_cap"/>
    <property type="match status" value="1"/>
</dbReference>
<keyword evidence="14" id="KW-0067">ATP-binding</keyword>
<evidence type="ECO:0000256" key="9">
    <source>
        <dbReference type="ARBA" id="ARBA00022600"/>
    </source>
</evidence>
<comment type="catalytic activity">
    <reaction evidence="1">
        <text>D-maltose = alpha,alpha-trehalose</text>
        <dbReference type="Rhea" id="RHEA:15145"/>
        <dbReference type="ChEBI" id="CHEBI:16551"/>
        <dbReference type="ChEBI" id="CHEBI:17306"/>
        <dbReference type="EC" id="5.4.99.16"/>
    </reaction>
</comment>
<comment type="similarity">
    <text evidence="4">Belongs to the aminoglycoside phosphotransferase family.</text>
</comment>
<dbReference type="RefSeq" id="WP_130648955.1">
    <property type="nucleotide sequence ID" value="NZ_BMHA01000010.1"/>
</dbReference>
<dbReference type="SMART" id="SM00642">
    <property type="entry name" value="Aamy"/>
    <property type="match status" value="1"/>
</dbReference>
<proteinExistence type="inferred from homology"/>
<evidence type="ECO:0000256" key="2">
    <source>
        <dbReference type="ARBA" id="ARBA00004964"/>
    </source>
</evidence>
<gene>
    <name evidence="21" type="ORF">GCM10011354_26780</name>
</gene>
<keyword evidence="10" id="KW-0808">Transferase</keyword>
<evidence type="ECO:0000256" key="18">
    <source>
        <dbReference type="ARBA" id="ARBA00031378"/>
    </source>
</evidence>
<protein>
    <recommendedName>
        <fullName evidence="8">Maltokinase</fullName>
        <ecNumber evidence="6">2.7.1.175</ecNumber>
        <ecNumber evidence="7">5.4.99.16</ecNumber>
    </recommendedName>
    <alternativeName>
        <fullName evidence="18">Maltose alpha-D-glucosyltransferase</fullName>
    </alternativeName>
    <alternativeName>
        <fullName evidence="17">Maltose-1-phosphate synthase</fullName>
    </alternativeName>
</protein>
<name>A0A8J3A9R7_9ACTN</name>